<name>A0A0B1ZYJ6_9MICO</name>
<dbReference type="AlphaFoldDB" id="A0A0B1ZYJ6"/>
<proteinExistence type="predicted"/>
<dbReference type="RefSeq" id="WP_039402425.1">
    <property type="nucleotide sequence ID" value="NZ_JTDK01000018.1"/>
</dbReference>
<accession>A0A0B1ZYJ6</accession>
<keyword evidence="2" id="KW-1185">Reference proteome</keyword>
<gene>
    <name evidence="1" type="ORF">LK09_17365</name>
</gene>
<evidence type="ECO:0000313" key="2">
    <source>
        <dbReference type="Proteomes" id="UP000031030"/>
    </source>
</evidence>
<reference evidence="1 2" key="1">
    <citation type="submission" date="2014-11" db="EMBL/GenBank/DDBJ databases">
        <title>Genome sequence of Microbacterium mangrovi MUSC 115(T).</title>
        <authorList>
            <person name="Lee L.-H."/>
        </authorList>
    </citation>
    <scope>NUCLEOTIDE SEQUENCE [LARGE SCALE GENOMIC DNA]</scope>
    <source>
        <strain evidence="1 2">MUSC 115</strain>
    </source>
</reference>
<protein>
    <submittedName>
        <fullName evidence="1">Uncharacterized protein</fullName>
    </submittedName>
</protein>
<evidence type="ECO:0000313" key="1">
    <source>
        <dbReference type="EMBL" id="KHK95806.1"/>
    </source>
</evidence>
<sequence>MQPLAGASDLTAPIAEVRAVGAALAELRMQVIEAGRRGAEIAADTRWKSQAMSGYERAAGEWQRAVADLAVELTGAGDAVDRIVDELVLTELLRSAAPGMVVAR</sequence>
<dbReference type="EMBL" id="JTDK01000018">
    <property type="protein sequence ID" value="KHK95806.1"/>
    <property type="molecule type" value="Genomic_DNA"/>
</dbReference>
<comment type="caution">
    <text evidence="1">The sequence shown here is derived from an EMBL/GenBank/DDBJ whole genome shotgun (WGS) entry which is preliminary data.</text>
</comment>
<organism evidence="1 2">
    <name type="scientific">Microbacterium mangrovi</name>
    <dbReference type="NCBI Taxonomy" id="1348253"/>
    <lineage>
        <taxon>Bacteria</taxon>
        <taxon>Bacillati</taxon>
        <taxon>Actinomycetota</taxon>
        <taxon>Actinomycetes</taxon>
        <taxon>Micrococcales</taxon>
        <taxon>Microbacteriaceae</taxon>
        <taxon>Microbacterium</taxon>
    </lineage>
</organism>
<dbReference type="Proteomes" id="UP000031030">
    <property type="component" value="Unassembled WGS sequence"/>
</dbReference>